<dbReference type="Proteomes" id="UP001234202">
    <property type="component" value="Unassembled WGS sequence"/>
</dbReference>
<reference evidence="1" key="1">
    <citation type="submission" date="2023-04" db="EMBL/GenBank/DDBJ databases">
        <title>Draft Genome sequencing of Naganishia species isolated from polar environments using Oxford Nanopore Technology.</title>
        <authorList>
            <person name="Leo P."/>
            <person name="Venkateswaran K."/>
        </authorList>
    </citation>
    <scope>NUCLEOTIDE SEQUENCE</scope>
    <source>
        <strain evidence="1">DBVPG 5303</strain>
    </source>
</reference>
<organism evidence="1 2">
    <name type="scientific">Naganishia onofrii</name>
    <dbReference type="NCBI Taxonomy" id="1851511"/>
    <lineage>
        <taxon>Eukaryota</taxon>
        <taxon>Fungi</taxon>
        <taxon>Dikarya</taxon>
        <taxon>Basidiomycota</taxon>
        <taxon>Agaricomycotina</taxon>
        <taxon>Tremellomycetes</taxon>
        <taxon>Filobasidiales</taxon>
        <taxon>Filobasidiaceae</taxon>
        <taxon>Naganishia</taxon>
    </lineage>
</organism>
<gene>
    <name evidence="1" type="ORF">QFC24_006821</name>
</gene>
<keyword evidence="2" id="KW-1185">Reference proteome</keyword>
<accession>A0ACC2WWS8</accession>
<name>A0ACC2WWS8_9TREE</name>
<evidence type="ECO:0000313" key="2">
    <source>
        <dbReference type="Proteomes" id="UP001234202"/>
    </source>
</evidence>
<protein>
    <submittedName>
        <fullName evidence="1">Uncharacterized protein</fullName>
    </submittedName>
</protein>
<proteinExistence type="predicted"/>
<dbReference type="EMBL" id="JASBWV010000039">
    <property type="protein sequence ID" value="KAJ9116230.1"/>
    <property type="molecule type" value="Genomic_DNA"/>
</dbReference>
<evidence type="ECO:0000313" key="1">
    <source>
        <dbReference type="EMBL" id="KAJ9116230.1"/>
    </source>
</evidence>
<comment type="caution">
    <text evidence="1">The sequence shown here is derived from an EMBL/GenBank/DDBJ whole genome shotgun (WGS) entry which is preliminary data.</text>
</comment>
<sequence length="1629" mass="180006">MGNVSSLARASSALDSYVAELGNDISYEKSLSSSRFLKTILVRHAYGLLVLKLFIKPDPTMSLRLIQRRLKNQRDALSSIPNTLSYATFVETEKAGYLIRQWAGASLYDRISTRPYLTELEKRWIAFQVLTAMRDARGREVSHGDIKSENILIDPSLNVHITDFASSFKPTYLPLNDPSDFSYFYDSSGRRTCYIAPERFYTDDSKIAAEKRHIQAQANTHTDLSGMSGSASWIGNGVGKRDGKVTEEMDIFSIGCSLLEMWTDGASVFTLSELYSYRDGQLGAVENLLASLEDESVKEMLASMLALNPEDRPTCEKVLVDYRNTIFPDYFYTFLQDYVNDMQYKPESGSNAKAAKNPTVRFASKADEIVEAIADDWSGIIRAVLQEHHLSTGQTDEGEGDAGMKVVDNTGPAILLLNILTANMRNCLRASSRIRSLEPLLPIADLILDEEVIDRIIPYVVALLKDEMPQVRAAALETLVELLGKVEVITAGNAGLVSEYILPNLRHLAEDDDIHVRSTFAQLVPRLSEIGMHVLEMAQSMNWSETIIPSYFDLDQNHEPDYDVSLEELLETLADQAGSVLVDAKSEVRRAALAHITQLCLVFGRTKTNDVLLIRMITYLNDQDWRLRCTFLESIVSVAAFVGATSLEEFVLPLMEQALADPEDYVVSRVLISLASLIELGLFEKARILELLQRVYGFLCHPNAWIRQATASFIAVSSHHLEESDTWCILYPYIRPLLKADVPNLEAATLLDVVSEPLSSSVLEVARQWYIANPKGPFWSSVFLPTQSGNRSRAFRAMTVIDMSLPVANNDIDRRYIQLLRQRGLESGSDIKLSALRTYLAVQAVITRDRKGSDHRQIEQHSMVAGRSLSLQEMQVTPLTVFITEKSTSSHADLQSSRKHTRSKVPSSDSRRPSFAGRPDRHRLMSQDSSASDAEQVTELRRRLVALDALRMSQQDISSIITPVDSTGPATPRPTAPHRTESLTSVPSTSVQDKSTSGKTARSRGSLGADATKAAPAVASSPAVATGQLEIAAHMRLVGLESRASEPGSPNTEPKKDGLDMGLSDGKPYGTTYEGRDPGILSLLESAWQENTAPIDEAFQHVAIPGLSGKRRIPRSSSTRLNRDPNREVTLIAHFTEHESSIAGIVVSPDQSYYSVIDVAGKLSTWEANRLERSVTSKPRLRLDLEVRGTVTFVCGIPFTHCFAVAATDGSIEIVRVQVATSASSLKPLRLIPYRSYSLAPSEGYAVSMAYMTSDGRPCLLIASSGGMLRVIDLTTLDTKQTMQQPPQFGRVTALLMDSKYNWAVTGTSDATLTLWDLRYGLVARRWQCPGRVVLIQSHPANPNKWIMVSCEVQPGYAEGETVQTKALLHVYDIATSHLVQVIAVSSNDNASEPCFPRETQNTSQEIPEERKPAERISDILRKVEARRDKEATLNSFNPEDTTKEEDSNSQTVLATQSLSGSRSHPSGIVSGLSPVKEAGRHSQPPGSDYTRSQGPRQSNLLVTAGEDRIVRLWNFTEVSSSMVISGSGKDADKVYRTMEGKESSRITQLIVEQPVQPEFLPHNHLSKLAKAVIQEREESQVSAQQARQLLRPHLTAVTAVATLETPFSNALVLVTGDRSGIVKVWRVG</sequence>